<dbReference type="RefSeq" id="WP_090202898.1">
    <property type="nucleotide sequence ID" value="NZ_FOZM01000001.1"/>
</dbReference>
<proteinExistence type="predicted"/>
<evidence type="ECO:0000256" key="1">
    <source>
        <dbReference type="SAM" id="SignalP"/>
    </source>
</evidence>
<sequence>MTRFSLVFVLGLMLGAPAHAFGEDTGQFTDYEFVAPTDVATPGRPALALCYETDDLRFYGVTLLSNITGYVLATENCAGEPVRSLSPADVRAAQNAGLINPDLPAIAKNDVRRNLTNYGVWAAVILGLVAVIIRRVKALLGYDLRGPMRRKTTQRILYAMCHAGHRDGVIEGKEITLIRRTAQRLTRRSISTSQVVKAADKTGGPLGDADYIDMGRGLRDGEKDVLMRAVFYVTLASGRLLPREHEFLTRLAYGLGIPGEDFRRVMNLALSDLDRYPPR</sequence>
<accession>A0A1I6L5W6</accession>
<evidence type="ECO:0000313" key="3">
    <source>
        <dbReference type="Proteomes" id="UP000198926"/>
    </source>
</evidence>
<dbReference type="AlphaFoldDB" id="A0A1I6L5W6"/>
<feature type="chain" id="PRO_5011556156" description="Tellurite resistance protein TerB" evidence="1">
    <location>
        <begin position="21"/>
        <end position="279"/>
    </location>
</feature>
<dbReference type="InterPro" id="IPR029024">
    <property type="entry name" value="TerB-like"/>
</dbReference>
<keyword evidence="1" id="KW-0732">Signal</keyword>
<name>A0A1I6L5W6_9RHOB</name>
<reference evidence="2 3" key="1">
    <citation type="submission" date="2016-10" db="EMBL/GenBank/DDBJ databases">
        <authorList>
            <person name="de Groot N.N."/>
        </authorList>
    </citation>
    <scope>NUCLEOTIDE SEQUENCE [LARGE SCALE GENOMIC DNA]</scope>
    <source>
        <strain evidence="2 3">DSM 29433</strain>
    </source>
</reference>
<dbReference type="Gene3D" id="1.10.3680.10">
    <property type="entry name" value="TerB-like"/>
    <property type="match status" value="1"/>
</dbReference>
<dbReference type="Proteomes" id="UP000198926">
    <property type="component" value="Unassembled WGS sequence"/>
</dbReference>
<keyword evidence="3" id="KW-1185">Reference proteome</keyword>
<evidence type="ECO:0008006" key="4">
    <source>
        <dbReference type="Google" id="ProtNLM"/>
    </source>
</evidence>
<dbReference type="OrthoDB" id="7703595at2"/>
<gene>
    <name evidence="2" type="ORF">SAMN05444714_0221</name>
</gene>
<protein>
    <recommendedName>
        <fullName evidence="4">Tellurite resistance protein TerB</fullName>
    </recommendedName>
</protein>
<dbReference type="SUPFAM" id="SSF158682">
    <property type="entry name" value="TerB-like"/>
    <property type="match status" value="1"/>
</dbReference>
<dbReference type="EMBL" id="FOZM01000001">
    <property type="protein sequence ID" value="SFR98834.1"/>
    <property type="molecule type" value="Genomic_DNA"/>
</dbReference>
<evidence type="ECO:0000313" key="2">
    <source>
        <dbReference type="EMBL" id="SFR98834.1"/>
    </source>
</evidence>
<organism evidence="2 3">
    <name type="scientific">Yoonia litorea</name>
    <dbReference type="NCBI Taxonomy" id="1123755"/>
    <lineage>
        <taxon>Bacteria</taxon>
        <taxon>Pseudomonadati</taxon>
        <taxon>Pseudomonadota</taxon>
        <taxon>Alphaproteobacteria</taxon>
        <taxon>Rhodobacterales</taxon>
        <taxon>Paracoccaceae</taxon>
        <taxon>Yoonia</taxon>
    </lineage>
</organism>
<feature type="signal peptide" evidence="1">
    <location>
        <begin position="1"/>
        <end position="20"/>
    </location>
</feature>